<dbReference type="PANTHER" id="PTHR43806">
    <property type="entry name" value="PEPTIDASE S8"/>
    <property type="match status" value="1"/>
</dbReference>
<dbReference type="InterPro" id="IPR050131">
    <property type="entry name" value="Peptidase_S8_subtilisin-like"/>
</dbReference>
<sequence length="388" mass="42435">MIRHGGEANLDRSAVLRLLHSALTQTTSAAKRRIVRFRQKSDYERFLQEWSNIDKTVANAADAIRHLPFIQGFSLRVPNDVLRSHTHDGIWIENDPLLSVHSSSIYKPVIREKGIPWGVQEIKAPLAWSTTTGHRVKVGVIDTGVDFSHPDLKQSLGRGINLLNRGSLPHDDNGHGTHIAGTIAAANQVHGMIGVAPRATVYPVKAFDQNGSAFVSDIVLGIDWCVRNNMDIVNMSFGMKTRSKSLLTAVTNAYNAGVIIVASSGNDGKRKSIDYPARYPQTIAVGATNRLRRIAPFSNRGLYIDVYAPGDKILSSWLRGKYNEMSGTSMATSHVSGAIALLLAHRPGLSPSDIKAVVKRSMLPLRGTKAPRITGELDVMRMLQAGDR</sequence>
<evidence type="ECO:0000256" key="5">
    <source>
        <dbReference type="ARBA" id="ARBA00022825"/>
    </source>
</evidence>
<keyword evidence="5 6" id="KW-0720">Serine protease</keyword>
<dbReference type="PROSITE" id="PS00137">
    <property type="entry name" value="SUBTILASE_HIS"/>
    <property type="match status" value="1"/>
</dbReference>
<dbReference type="InterPro" id="IPR022398">
    <property type="entry name" value="Peptidase_S8_His-AS"/>
</dbReference>
<dbReference type="InterPro" id="IPR015500">
    <property type="entry name" value="Peptidase_S8_subtilisin-rel"/>
</dbReference>
<dbReference type="PRINTS" id="PR00723">
    <property type="entry name" value="SUBTILISIN"/>
</dbReference>
<dbReference type="PANTHER" id="PTHR43806:SF11">
    <property type="entry name" value="CEREVISIN-RELATED"/>
    <property type="match status" value="1"/>
</dbReference>
<comment type="similarity">
    <text evidence="1 6">Belongs to the peptidase S8 family.</text>
</comment>
<keyword evidence="9" id="KW-1185">Reference proteome</keyword>
<dbReference type="PROSITE" id="PS51892">
    <property type="entry name" value="SUBTILASE"/>
    <property type="match status" value="1"/>
</dbReference>
<name>A0ABS5CJB5_9BACL</name>
<evidence type="ECO:0000259" key="7">
    <source>
        <dbReference type="Pfam" id="PF00082"/>
    </source>
</evidence>
<keyword evidence="4 6" id="KW-0378">Hydrolase</keyword>
<dbReference type="InterPro" id="IPR036852">
    <property type="entry name" value="Peptidase_S8/S53_dom_sf"/>
</dbReference>
<evidence type="ECO:0000256" key="6">
    <source>
        <dbReference type="PROSITE-ProRule" id="PRU01240"/>
    </source>
</evidence>
<accession>A0ABS5CJB5</accession>
<keyword evidence="2 6" id="KW-0645">Protease</keyword>
<feature type="active site" description="Charge relay system" evidence="6">
    <location>
        <position position="142"/>
    </location>
</feature>
<evidence type="ECO:0000313" key="9">
    <source>
        <dbReference type="Proteomes" id="UP000673394"/>
    </source>
</evidence>
<proteinExistence type="inferred from homology"/>
<gene>
    <name evidence="8" type="ORF">I8J30_24930</name>
</gene>
<feature type="active site" description="Charge relay system" evidence="6">
    <location>
        <position position="329"/>
    </location>
</feature>
<evidence type="ECO:0000256" key="4">
    <source>
        <dbReference type="ARBA" id="ARBA00022801"/>
    </source>
</evidence>
<dbReference type="Proteomes" id="UP000673394">
    <property type="component" value="Unassembled WGS sequence"/>
</dbReference>
<evidence type="ECO:0000256" key="1">
    <source>
        <dbReference type="ARBA" id="ARBA00011073"/>
    </source>
</evidence>
<evidence type="ECO:0000256" key="3">
    <source>
        <dbReference type="ARBA" id="ARBA00022723"/>
    </source>
</evidence>
<evidence type="ECO:0000256" key="2">
    <source>
        <dbReference type="ARBA" id="ARBA00022670"/>
    </source>
</evidence>
<feature type="active site" description="Charge relay system" evidence="6">
    <location>
        <position position="175"/>
    </location>
</feature>
<feature type="domain" description="Peptidase S8/S53" evidence="7">
    <location>
        <begin position="133"/>
        <end position="362"/>
    </location>
</feature>
<dbReference type="EMBL" id="JAGKSP010000014">
    <property type="protein sequence ID" value="MBP3965954.1"/>
    <property type="molecule type" value="Genomic_DNA"/>
</dbReference>
<organism evidence="8 9">
    <name type="scientific">Paenibacillus lignilyticus</name>
    <dbReference type="NCBI Taxonomy" id="1172615"/>
    <lineage>
        <taxon>Bacteria</taxon>
        <taxon>Bacillati</taxon>
        <taxon>Bacillota</taxon>
        <taxon>Bacilli</taxon>
        <taxon>Bacillales</taxon>
        <taxon>Paenibacillaceae</taxon>
        <taxon>Paenibacillus</taxon>
    </lineage>
</organism>
<reference evidence="8 9" key="1">
    <citation type="submission" date="2021-04" db="EMBL/GenBank/DDBJ databases">
        <title>Paenibacillus sp. DLE-14 whole genome sequence.</title>
        <authorList>
            <person name="Ham Y.J."/>
        </authorList>
    </citation>
    <scope>NUCLEOTIDE SEQUENCE [LARGE SCALE GENOMIC DNA]</scope>
    <source>
        <strain evidence="8 9">DLE-14</strain>
    </source>
</reference>
<dbReference type="Gene3D" id="3.40.50.200">
    <property type="entry name" value="Peptidase S8/S53 domain"/>
    <property type="match status" value="1"/>
</dbReference>
<comment type="caution">
    <text evidence="8">The sequence shown here is derived from an EMBL/GenBank/DDBJ whole genome shotgun (WGS) entry which is preliminary data.</text>
</comment>
<dbReference type="InterPro" id="IPR000209">
    <property type="entry name" value="Peptidase_S8/S53_dom"/>
</dbReference>
<dbReference type="Pfam" id="PF00082">
    <property type="entry name" value="Peptidase_S8"/>
    <property type="match status" value="1"/>
</dbReference>
<dbReference type="PROSITE" id="PS00136">
    <property type="entry name" value="SUBTILASE_ASP"/>
    <property type="match status" value="1"/>
</dbReference>
<protein>
    <submittedName>
        <fullName evidence="8">S8 family peptidase</fullName>
    </submittedName>
</protein>
<dbReference type="InterPro" id="IPR023827">
    <property type="entry name" value="Peptidase_S8_Asp-AS"/>
</dbReference>
<keyword evidence="3" id="KW-0479">Metal-binding</keyword>
<evidence type="ECO:0000313" key="8">
    <source>
        <dbReference type="EMBL" id="MBP3965954.1"/>
    </source>
</evidence>
<dbReference type="SUPFAM" id="SSF52743">
    <property type="entry name" value="Subtilisin-like"/>
    <property type="match status" value="1"/>
</dbReference>
<dbReference type="InterPro" id="IPR034202">
    <property type="entry name" value="Subtilisin_Carlsberg-like"/>
</dbReference>
<dbReference type="CDD" id="cd07477">
    <property type="entry name" value="Peptidases_S8_Subtilisin_subset"/>
    <property type="match status" value="1"/>
</dbReference>